<dbReference type="AlphaFoldDB" id="A0A3P8B5D8"/>
<dbReference type="EMBL" id="UZAH01028396">
    <property type="protein sequence ID" value="VDO99873.1"/>
    <property type="molecule type" value="Genomic_DNA"/>
</dbReference>
<evidence type="ECO:0000313" key="1">
    <source>
        <dbReference type="EMBL" id="VDO99873.1"/>
    </source>
</evidence>
<accession>A0A3P8B5D8</accession>
<sequence>MLFSDSTAAKSLIIRSVHSDSSSTSVFLVSCNGEAVFVVRGFIKSRINRRHKVSYLHKHDGSSVTSDLDEAEELANVFKCFYKEDEHSGSVPLTAKVSLQMHDFPCFHRNDILKILDTPVPKKWKHLFVTPIPKRSPHTAHFNYRHSITEHLASQKILSTNLHGFRRGKSTETHMLGVLNEWTSILDDNDNLDIIYFDF</sequence>
<proteinExistence type="predicted"/>
<dbReference type="OrthoDB" id="10056483at2759"/>
<organism evidence="1">
    <name type="scientific">Heligmosomoides polygyrus</name>
    <name type="common">Parasitic roundworm</name>
    <dbReference type="NCBI Taxonomy" id="6339"/>
    <lineage>
        <taxon>Eukaryota</taxon>
        <taxon>Metazoa</taxon>
        <taxon>Ecdysozoa</taxon>
        <taxon>Nematoda</taxon>
        <taxon>Chromadorea</taxon>
        <taxon>Rhabditida</taxon>
        <taxon>Rhabditina</taxon>
        <taxon>Rhabditomorpha</taxon>
        <taxon>Strongyloidea</taxon>
        <taxon>Heligmosomidae</taxon>
        <taxon>Heligmosomoides</taxon>
    </lineage>
</organism>
<protein>
    <submittedName>
        <fullName evidence="1">Uncharacterized protein</fullName>
    </submittedName>
</protein>
<gene>
    <name evidence="1" type="ORF">HPBE_LOCUS14515</name>
</gene>
<reference evidence="1" key="1">
    <citation type="submission" date="2018-11" db="EMBL/GenBank/DDBJ databases">
        <authorList>
            <consortium name="Pathogen Informatics"/>
        </authorList>
    </citation>
    <scope>NUCLEOTIDE SEQUENCE [LARGE SCALE GENOMIC DNA]</scope>
</reference>
<name>A0A3P8B5D8_HELPZ</name>